<organism evidence="2 3">
    <name type="scientific">Aureobasidium uvarum</name>
    <dbReference type="NCBI Taxonomy" id="2773716"/>
    <lineage>
        <taxon>Eukaryota</taxon>
        <taxon>Fungi</taxon>
        <taxon>Dikarya</taxon>
        <taxon>Ascomycota</taxon>
        <taxon>Pezizomycotina</taxon>
        <taxon>Dothideomycetes</taxon>
        <taxon>Dothideomycetidae</taxon>
        <taxon>Dothideales</taxon>
        <taxon>Saccotheciaceae</taxon>
        <taxon>Aureobasidium</taxon>
    </lineage>
</organism>
<evidence type="ECO:0000313" key="2">
    <source>
        <dbReference type="EMBL" id="CAD0106466.1"/>
    </source>
</evidence>
<gene>
    <name evidence="2" type="ORF">AWRI4620_LOCUS721</name>
</gene>
<dbReference type="PANTHER" id="PTHR42858">
    <property type="entry name" value="AMINOTRANSFERASE"/>
    <property type="match status" value="1"/>
</dbReference>
<proteinExistence type="predicted"/>
<dbReference type="GO" id="GO:0047536">
    <property type="term" value="F:2-aminoadipate transaminase activity"/>
    <property type="evidence" value="ECO:0007669"/>
    <property type="project" value="TreeGrafter"/>
</dbReference>
<dbReference type="FunFam" id="3.40.640.10:FF:000080">
    <property type="entry name" value="Aminotransferase, putative"/>
    <property type="match status" value="1"/>
</dbReference>
<dbReference type="AlphaFoldDB" id="A0A9N8KEX1"/>
<dbReference type="GO" id="GO:0030170">
    <property type="term" value="F:pyridoxal phosphate binding"/>
    <property type="evidence" value="ECO:0007669"/>
    <property type="project" value="InterPro"/>
</dbReference>
<dbReference type="PANTHER" id="PTHR42858:SF1">
    <property type="entry name" value="LD15494P"/>
    <property type="match status" value="1"/>
</dbReference>
<dbReference type="SUPFAM" id="SSF53383">
    <property type="entry name" value="PLP-dependent transferases"/>
    <property type="match status" value="1"/>
</dbReference>
<evidence type="ECO:0000259" key="1">
    <source>
        <dbReference type="Pfam" id="PF00155"/>
    </source>
</evidence>
<comment type="caution">
    <text evidence="2">The sequence shown here is derived from an EMBL/GenBank/DDBJ whole genome shotgun (WGS) entry which is preliminary data.</text>
</comment>
<dbReference type="InterPro" id="IPR015421">
    <property type="entry name" value="PyrdxlP-dep_Trfase_major"/>
</dbReference>
<dbReference type="Proteomes" id="UP000745764">
    <property type="component" value="Unassembled WGS sequence"/>
</dbReference>
<dbReference type="InterPro" id="IPR015422">
    <property type="entry name" value="PyrdxlP-dep_Trfase_small"/>
</dbReference>
<feature type="domain" description="Aminotransferase class I/classII large" evidence="1">
    <location>
        <begin position="31"/>
        <end position="428"/>
    </location>
</feature>
<keyword evidence="3" id="KW-1185">Reference proteome</keyword>
<dbReference type="InterPro" id="IPR004839">
    <property type="entry name" value="Aminotransferase_I/II_large"/>
</dbReference>
<protein>
    <recommendedName>
        <fullName evidence="1">Aminotransferase class I/classII large domain-containing protein</fullName>
    </recommendedName>
</protein>
<evidence type="ECO:0000313" key="3">
    <source>
        <dbReference type="Proteomes" id="UP000745764"/>
    </source>
</evidence>
<dbReference type="EMBL" id="CAINUL010000001">
    <property type="protein sequence ID" value="CAD0106466.1"/>
    <property type="molecule type" value="Genomic_DNA"/>
</dbReference>
<sequence length="454" mass="50056">MATLEPINLIKGWPSTSLLPTHHLSRAAQTALADTSIAFPGLLYGPDEGYAPLRDTLGSWLTSFYQPEQPIGQERITISGGASQNLACLLQVFTDPVYTRDVLFAAPAYMLAFRIFQDNGFSGKMKAVPEDDHGMDMVALRRALEESEKRSPDNRSPMFKPPRPYAKYYRHVIYCVPTFSNPSSRTLPLDRRTELVKLAREFDALVISDDVYDFLQWPADPNDSKSTSITKALLPRLVDIDRFLDGGAERPGADGYGNTTSSGSFSKIAGPGLRVGWSEGSPKFAYGVSQTGSSCSGGAPSQLTSTYMNILVKEGTMSEHIFKILQPAYAARYKTLVSAIQKHLCPHGAKLPKSNQPIVGGYFLWLTLPDTIKAVDFVKRCQIEAQVIIAPGNIFEVPGDDSVKFEHSVRLTFSWIDQVLMIEAVKRISVVLESCLKGEGPTANHKQQYQPVLK</sequence>
<dbReference type="InterPro" id="IPR015424">
    <property type="entry name" value="PyrdxlP-dep_Trfase"/>
</dbReference>
<reference evidence="2" key="1">
    <citation type="submission" date="2020-06" db="EMBL/GenBank/DDBJ databases">
        <authorList>
            <person name="Onetto C."/>
        </authorList>
    </citation>
    <scope>NUCLEOTIDE SEQUENCE</scope>
</reference>
<dbReference type="OrthoDB" id="7042322at2759"/>
<accession>A0A9N8KEX1</accession>
<name>A0A9N8KEX1_9PEZI</name>
<dbReference type="Gene3D" id="3.90.1150.10">
    <property type="entry name" value="Aspartate Aminotransferase, domain 1"/>
    <property type="match status" value="1"/>
</dbReference>
<dbReference type="CDD" id="cd00609">
    <property type="entry name" value="AAT_like"/>
    <property type="match status" value="1"/>
</dbReference>
<dbReference type="Gene3D" id="3.40.640.10">
    <property type="entry name" value="Type I PLP-dependent aspartate aminotransferase-like (Major domain)"/>
    <property type="match status" value="1"/>
</dbReference>
<dbReference type="Pfam" id="PF00155">
    <property type="entry name" value="Aminotran_1_2"/>
    <property type="match status" value="1"/>
</dbReference>